<dbReference type="PANTHER" id="PTHR43684">
    <property type="match status" value="1"/>
</dbReference>
<dbReference type="Gene3D" id="3.90.226.10">
    <property type="entry name" value="2-enoyl-CoA Hydratase, Chain A, domain 1"/>
    <property type="match status" value="1"/>
</dbReference>
<proteinExistence type="predicted"/>
<evidence type="ECO:0000313" key="6">
    <source>
        <dbReference type="Proteomes" id="UP000247591"/>
    </source>
</evidence>
<keyword evidence="6" id="KW-1185">Reference proteome</keyword>
<dbReference type="AlphaFoldDB" id="A0A318RN35"/>
<evidence type="ECO:0000256" key="4">
    <source>
        <dbReference type="SAM" id="MobiDB-lite"/>
    </source>
</evidence>
<evidence type="ECO:0000313" key="5">
    <source>
        <dbReference type="EMBL" id="PYE12769.1"/>
    </source>
</evidence>
<reference evidence="5 6" key="1">
    <citation type="submission" date="2018-06" db="EMBL/GenBank/DDBJ databases">
        <title>Genomic Encyclopedia of Type Strains, Phase IV (KMG-IV): sequencing the most valuable type-strain genomes for metagenomic binning, comparative biology and taxonomic classification.</title>
        <authorList>
            <person name="Goeker M."/>
        </authorList>
    </citation>
    <scope>NUCLEOTIDE SEQUENCE [LARGE SCALE GENOMIC DNA]</scope>
    <source>
        <strain evidence="5 6">DSM 45521</strain>
    </source>
</reference>
<gene>
    <name evidence="5" type="ORF">DFR67_12048</name>
</gene>
<dbReference type="CDD" id="cd06558">
    <property type="entry name" value="crotonase-like"/>
    <property type="match status" value="1"/>
</dbReference>
<dbReference type="GO" id="GO:0004165">
    <property type="term" value="F:delta(3)-delta(2)-enoyl-CoA isomerase activity"/>
    <property type="evidence" value="ECO:0007669"/>
    <property type="project" value="UniProtKB-ARBA"/>
</dbReference>
<sequence>MSHPTRAGIDESAAKRTDVATVRSEDPADGVRVLTIDRRHRRNALDHATYLALVAALEDTDADPDIRAIVLTGAGDTFTSGNDIADFRQQGPRGGPLLFSALIKLRKPVIAAVEGHAVGIGVTLLLHCDLAFAGETAQFRLPFTALGLCPEGGSSYLLPRLAGEKRANEMLLLGERFTAAEAAAAGLINRAVPSGDALEDAVRAAATLAQRPTASVLATKALIRAHRDPTVSAALAAELEVFAERLADEATQAILSAPRG</sequence>
<dbReference type="OrthoDB" id="9777711at2"/>
<dbReference type="SUPFAM" id="SSF52096">
    <property type="entry name" value="ClpP/crotonase"/>
    <property type="match status" value="1"/>
</dbReference>
<keyword evidence="2" id="KW-0576">Peroxisome</keyword>
<dbReference type="InterPro" id="IPR001753">
    <property type="entry name" value="Enoyl-CoA_hydra/iso"/>
</dbReference>
<dbReference type="InterPro" id="IPR051053">
    <property type="entry name" value="ECH/Chromodomain_protein"/>
</dbReference>
<accession>A0A318RN35</accession>
<name>A0A318RN35_WILLI</name>
<dbReference type="Pfam" id="PF00378">
    <property type="entry name" value="ECH_1"/>
    <property type="match status" value="1"/>
</dbReference>
<feature type="compositionally biased region" description="Basic and acidic residues" evidence="4">
    <location>
        <begin position="8"/>
        <end position="22"/>
    </location>
</feature>
<evidence type="ECO:0000256" key="3">
    <source>
        <dbReference type="ARBA" id="ARBA00023235"/>
    </source>
</evidence>
<dbReference type="RefSeq" id="WP_110472299.1">
    <property type="nucleotide sequence ID" value="NZ_QJSP01000020.1"/>
</dbReference>
<protein>
    <submittedName>
        <fullName evidence="5">Enoyl-CoA hydratase/carnithine racemase</fullName>
    </submittedName>
</protein>
<dbReference type="Proteomes" id="UP000247591">
    <property type="component" value="Unassembled WGS sequence"/>
</dbReference>
<evidence type="ECO:0000256" key="1">
    <source>
        <dbReference type="ARBA" id="ARBA00004275"/>
    </source>
</evidence>
<dbReference type="PANTHER" id="PTHR43684:SF1">
    <property type="entry name" value="ENOYL-COA DELTA ISOMERASE 2"/>
    <property type="match status" value="1"/>
</dbReference>
<evidence type="ECO:0000256" key="2">
    <source>
        <dbReference type="ARBA" id="ARBA00023140"/>
    </source>
</evidence>
<comment type="caution">
    <text evidence="5">The sequence shown here is derived from an EMBL/GenBank/DDBJ whole genome shotgun (WGS) entry which is preliminary data.</text>
</comment>
<feature type="region of interest" description="Disordered" evidence="4">
    <location>
        <begin position="1"/>
        <end position="22"/>
    </location>
</feature>
<dbReference type="InterPro" id="IPR029045">
    <property type="entry name" value="ClpP/crotonase-like_dom_sf"/>
</dbReference>
<dbReference type="EMBL" id="QJSP01000020">
    <property type="protein sequence ID" value="PYE12769.1"/>
    <property type="molecule type" value="Genomic_DNA"/>
</dbReference>
<comment type="subcellular location">
    <subcellularLocation>
        <location evidence="1">Peroxisome</location>
    </subcellularLocation>
</comment>
<organism evidence="5 6">
    <name type="scientific">Williamsia limnetica</name>
    <dbReference type="NCBI Taxonomy" id="882452"/>
    <lineage>
        <taxon>Bacteria</taxon>
        <taxon>Bacillati</taxon>
        <taxon>Actinomycetota</taxon>
        <taxon>Actinomycetes</taxon>
        <taxon>Mycobacteriales</taxon>
        <taxon>Nocardiaceae</taxon>
        <taxon>Williamsia</taxon>
    </lineage>
</organism>
<keyword evidence="3" id="KW-0413">Isomerase</keyword>